<keyword evidence="2" id="KW-1185">Reference proteome</keyword>
<sequence>MANLHEPSEDNAYPNDVPLELEISSVGSLKSCAEKEHQRTQEDRSSSCISPVGLVQHHDIERDVTLFGKHTGWTFQGLRGGKNTEATGPQVDHVSGYGARVHPERDRENLCDLFESTQLENLPPVPGPKLSRCRVLADPLVVTLEEPLHRGDHAHIWKVSCHGHTYALKIFKPRPSTDYWDYITYPFASHTITRADLQTYMDPFLSERRAYGRLKEMNRESLAVKCHGYLIYSESFLEEKGVDLSSAAESSQFSWRNNQSSIFLDAIPEEPVGHGSKRIYALLKDLAPVEDSEIPTQSQVKQMSRDLVALHKLGIFHGSISYKCFMTGKLIDLGTSQTVPRPFLDGHFRGQDPLGSEKDLLLSDQLGFDKEVVDFWTDEAAKTKGMQRKVFSRAFCPEKRCYDRLRGGENREFIKDLRVGEGWFNPADYKWKSIEPGKRKRMSTA</sequence>
<evidence type="ECO:0000313" key="2">
    <source>
        <dbReference type="Proteomes" id="UP000758603"/>
    </source>
</evidence>
<dbReference type="Proteomes" id="UP000758603">
    <property type="component" value="Unassembled WGS sequence"/>
</dbReference>
<accession>A0A9P8UTS9</accession>
<reference evidence="1" key="1">
    <citation type="journal article" date="2021" name="Nat. Commun.">
        <title>Genetic determinants of endophytism in the Arabidopsis root mycobiome.</title>
        <authorList>
            <person name="Mesny F."/>
            <person name="Miyauchi S."/>
            <person name="Thiergart T."/>
            <person name="Pickel B."/>
            <person name="Atanasova L."/>
            <person name="Karlsson M."/>
            <person name="Huettel B."/>
            <person name="Barry K.W."/>
            <person name="Haridas S."/>
            <person name="Chen C."/>
            <person name="Bauer D."/>
            <person name="Andreopoulos W."/>
            <person name="Pangilinan J."/>
            <person name="LaButti K."/>
            <person name="Riley R."/>
            <person name="Lipzen A."/>
            <person name="Clum A."/>
            <person name="Drula E."/>
            <person name="Henrissat B."/>
            <person name="Kohler A."/>
            <person name="Grigoriev I.V."/>
            <person name="Martin F.M."/>
            <person name="Hacquard S."/>
        </authorList>
    </citation>
    <scope>NUCLEOTIDE SEQUENCE</scope>
    <source>
        <strain evidence="1">MPI-SDFR-AT-0073</strain>
    </source>
</reference>
<dbReference type="AlphaFoldDB" id="A0A9P8UTS9"/>
<dbReference type="RefSeq" id="XP_045962322.1">
    <property type="nucleotide sequence ID" value="XM_046106920.1"/>
</dbReference>
<proteinExistence type="predicted"/>
<comment type="caution">
    <text evidence="1">The sequence shown here is derived from an EMBL/GenBank/DDBJ whole genome shotgun (WGS) entry which is preliminary data.</text>
</comment>
<protein>
    <submittedName>
        <fullName evidence="1">Kinetochore Sim4 complex subunit FTA2-domain-containing protein</fullName>
    </submittedName>
</protein>
<dbReference type="InterPro" id="IPR025213">
    <property type="entry name" value="Sim4_Fta2"/>
</dbReference>
<dbReference type="Pfam" id="PF13095">
    <property type="entry name" value="FTA2"/>
    <property type="match status" value="1"/>
</dbReference>
<evidence type="ECO:0000313" key="1">
    <source>
        <dbReference type="EMBL" id="KAH6658088.1"/>
    </source>
</evidence>
<dbReference type="OrthoDB" id="3432781at2759"/>
<name>A0A9P8UTS9_9PEZI</name>
<organism evidence="1 2">
    <name type="scientific">Truncatella angustata</name>
    <dbReference type="NCBI Taxonomy" id="152316"/>
    <lineage>
        <taxon>Eukaryota</taxon>
        <taxon>Fungi</taxon>
        <taxon>Dikarya</taxon>
        <taxon>Ascomycota</taxon>
        <taxon>Pezizomycotina</taxon>
        <taxon>Sordariomycetes</taxon>
        <taxon>Xylariomycetidae</taxon>
        <taxon>Amphisphaeriales</taxon>
        <taxon>Sporocadaceae</taxon>
        <taxon>Truncatella</taxon>
    </lineage>
</organism>
<dbReference type="EMBL" id="JAGPXC010000002">
    <property type="protein sequence ID" value="KAH6658088.1"/>
    <property type="molecule type" value="Genomic_DNA"/>
</dbReference>
<dbReference type="GeneID" id="70135811"/>
<gene>
    <name evidence="1" type="ORF">BKA67DRAFT_656314</name>
</gene>